<dbReference type="EMBL" id="CM004476">
    <property type="protein sequence ID" value="OCT75857.1"/>
    <property type="molecule type" value="Genomic_DNA"/>
</dbReference>
<protein>
    <submittedName>
        <fullName evidence="1">Uncharacterized protein</fullName>
    </submittedName>
</protein>
<evidence type="ECO:0000313" key="2">
    <source>
        <dbReference type="Proteomes" id="UP000694892"/>
    </source>
</evidence>
<sequence>MFSFEVLLFHTEKCYLFSRPSVPVLPGLFLFTVKTAEHIIIIGMTSYSFHLQVQWPWGGGDEIFRTVKNPAKFLLDYSIQQSLTCIKMLNYGGSCSQGLHTL</sequence>
<accession>A0A974HFA5</accession>
<proteinExistence type="predicted"/>
<reference evidence="2" key="1">
    <citation type="journal article" date="2016" name="Nature">
        <title>Genome evolution in the allotetraploid frog Xenopus laevis.</title>
        <authorList>
            <person name="Session A.M."/>
            <person name="Uno Y."/>
            <person name="Kwon T."/>
            <person name="Chapman J.A."/>
            <person name="Toyoda A."/>
            <person name="Takahashi S."/>
            <person name="Fukui A."/>
            <person name="Hikosaka A."/>
            <person name="Suzuki A."/>
            <person name="Kondo M."/>
            <person name="van Heeringen S.J."/>
            <person name="Quigley I."/>
            <person name="Heinz S."/>
            <person name="Ogino H."/>
            <person name="Ochi H."/>
            <person name="Hellsten U."/>
            <person name="Lyons J.B."/>
            <person name="Simakov O."/>
            <person name="Putnam N."/>
            <person name="Stites J."/>
            <person name="Kuroki Y."/>
            <person name="Tanaka T."/>
            <person name="Michiue T."/>
            <person name="Watanabe M."/>
            <person name="Bogdanovic O."/>
            <person name="Lister R."/>
            <person name="Georgiou G."/>
            <person name="Paranjpe S.S."/>
            <person name="van Kruijsbergen I."/>
            <person name="Shu S."/>
            <person name="Carlson J."/>
            <person name="Kinoshita T."/>
            <person name="Ohta Y."/>
            <person name="Mawaribuchi S."/>
            <person name="Jenkins J."/>
            <person name="Grimwood J."/>
            <person name="Schmutz J."/>
            <person name="Mitros T."/>
            <person name="Mozaffari S.V."/>
            <person name="Suzuki Y."/>
            <person name="Haramoto Y."/>
            <person name="Yamamoto T.S."/>
            <person name="Takagi C."/>
            <person name="Heald R."/>
            <person name="Miller K."/>
            <person name="Haudenschild C."/>
            <person name="Kitzman J."/>
            <person name="Nakayama T."/>
            <person name="Izutsu Y."/>
            <person name="Robert J."/>
            <person name="Fortriede J."/>
            <person name="Burns K."/>
            <person name="Lotay V."/>
            <person name="Karimi K."/>
            <person name="Yasuoka Y."/>
            <person name="Dichmann D.S."/>
            <person name="Flajnik M.F."/>
            <person name="Houston D.W."/>
            <person name="Shendure J."/>
            <person name="DuPasquier L."/>
            <person name="Vize P.D."/>
            <person name="Zorn A.M."/>
            <person name="Ito M."/>
            <person name="Marcotte E.M."/>
            <person name="Wallingford J.B."/>
            <person name="Ito Y."/>
            <person name="Asashima M."/>
            <person name="Ueno N."/>
            <person name="Matsuda Y."/>
            <person name="Veenstra G.J."/>
            <person name="Fujiyama A."/>
            <person name="Harland R.M."/>
            <person name="Taira M."/>
            <person name="Rokhsar D.S."/>
        </authorList>
    </citation>
    <scope>NUCLEOTIDE SEQUENCE [LARGE SCALE GENOMIC DNA]</scope>
    <source>
        <strain evidence="2">J</strain>
    </source>
</reference>
<name>A0A974HFA5_XENLA</name>
<organism evidence="1 2">
    <name type="scientific">Xenopus laevis</name>
    <name type="common">African clawed frog</name>
    <dbReference type="NCBI Taxonomy" id="8355"/>
    <lineage>
        <taxon>Eukaryota</taxon>
        <taxon>Metazoa</taxon>
        <taxon>Chordata</taxon>
        <taxon>Craniata</taxon>
        <taxon>Vertebrata</taxon>
        <taxon>Euteleostomi</taxon>
        <taxon>Amphibia</taxon>
        <taxon>Batrachia</taxon>
        <taxon>Anura</taxon>
        <taxon>Pipoidea</taxon>
        <taxon>Pipidae</taxon>
        <taxon>Xenopodinae</taxon>
        <taxon>Xenopus</taxon>
        <taxon>Xenopus</taxon>
    </lineage>
</organism>
<dbReference type="AlphaFoldDB" id="A0A974HFA5"/>
<gene>
    <name evidence="1" type="ORF">XELAEV_18031044mg</name>
</gene>
<evidence type="ECO:0000313" key="1">
    <source>
        <dbReference type="EMBL" id="OCT75857.1"/>
    </source>
</evidence>
<dbReference type="Proteomes" id="UP000694892">
    <property type="component" value="Chromosome 6L"/>
</dbReference>